<reference evidence="2" key="1">
    <citation type="submission" date="2020-06" db="EMBL/GenBank/DDBJ databases">
        <title>REHAB project genomes.</title>
        <authorList>
            <person name="Shaw L.P."/>
        </authorList>
    </citation>
    <scope>NUCLEOTIDE SEQUENCE [LARGE SCALE GENOMIC DNA]</scope>
    <source>
        <strain evidence="2">RHBSTW-00938</strain>
    </source>
</reference>
<evidence type="ECO:0000313" key="1">
    <source>
        <dbReference type="EMBL" id="QMR41497.1"/>
    </source>
</evidence>
<dbReference type="EMBL" id="CP055904">
    <property type="protein sequence ID" value="QMR41497.1"/>
    <property type="molecule type" value="Genomic_DNA"/>
</dbReference>
<accession>A0AAP9U7J7</accession>
<protein>
    <submittedName>
        <fullName evidence="1">Uncharacterized protein</fullName>
    </submittedName>
</protein>
<dbReference type="Proteomes" id="UP000514462">
    <property type="component" value="Chromosome"/>
</dbReference>
<proteinExistence type="predicted"/>
<dbReference type="RefSeq" id="WP_182014592.1">
    <property type="nucleotide sequence ID" value="NZ_CP055904.1"/>
</dbReference>
<organism evidence="1 2">
    <name type="scientific">Klebsiella aerogenes</name>
    <name type="common">Enterobacter aerogenes</name>
    <dbReference type="NCBI Taxonomy" id="548"/>
    <lineage>
        <taxon>Bacteria</taxon>
        <taxon>Pseudomonadati</taxon>
        <taxon>Pseudomonadota</taxon>
        <taxon>Gammaproteobacteria</taxon>
        <taxon>Enterobacterales</taxon>
        <taxon>Enterobacteriaceae</taxon>
        <taxon>Klebsiella/Raoultella group</taxon>
        <taxon>Klebsiella</taxon>
    </lineage>
</organism>
<evidence type="ECO:0000313" key="2">
    <source>
        <dbReference type="Proteomes" id="UP000514462"/>
    </source>
</evidence>
<dbReference type="AlphaFoldDB" id="A0AAP9U7J7"/>
<name>A0AAP9U7J7_KLEAE</name>
<gene>
    <name evidence="1" type="ORF">HV331_19225</name>
</gene>
<sequence length="188" mass="21233">MANTLPLPVTDRRHIFPDPLVTIETPVRAIRATEFISTLLECVHTLNLRGDDPLKAYVPVLLSVACEVSDVLDKCVKGFLADQRKASENPPCRCSRLEKQITCEREGPVFENTAERTEQVAGYNRLMMGFVDEISRRSEEKMKVHLDTLAEVAWEISLALGDCTRENFSDDFSPMICQRCGGEKFCQH</sequence>